<dbReference type="PROSITE" id="PS51987">
    <property type="entry name" value="GS_CATALYTIC"/>
    <property type="match status" value="1"/>
</dbReference>
<accession>A0ABU0FCJ4</accession>
<dbReference type="SUPFAM" id="SSF54368">
    <property type="entry name" value="Glutamine synthetase, N-terminal domain"/>
    <property type="match status" value="1"/>
</dbReference>
<protein>
    <submittedName>
        <fullName evidence="7">Glutamine synthetase</fullName>
        <ecNumber evidence="7">6.3.1.2</ecNumber>
    </submittedName>
</protein>
<evidence type="ECO:0000256" key="5">
    <source>
        <dbReference type="RuleBase" id="RU000384"/>
    </source>
</evidence>
<dbReference type="PROSITE" id="PS00181">
    <property type="entry name" value="GLNA_ATP"/>
    <property type="match status" value="1"/>
</dbReference>
<comment type="caution">
    <text evidence="7">The sequence shown here is derived from an EMBL/GenBank/DDBJ whole genome shotgun (WGS) entry which is preliminary data.</text>
</comment>
<name>A0ABU0FCJ4_9HYPH</name>
<dbReference type="Proteomes" id="UP001237448">
    <property type="component" value="Unassembled WGS sequence"/>
</dbReference>
<dbReference type="EMBL" id="JAUSVK010000001">
    <property type="protein sequence ID" value="MDQ0392256.1"/>
    <property type="molecule type" value="Genomic_DNA"/>
</dbReference>
<dbReference type="InterPro" id="IPR008146">
    <property type="entry name" value="Gln_synth_cat_dom"/>
</dbReference>
<dbReference type="SMART" id="SM01230">
    <property type="entry name" value="Gln-synt_C"/>
    <property type="match status" value="1"/>
</dbReference>
<evidence type="ECO:0000256" key="2">
    <source>
        <dbReference type="ARBA" id="ARBA00022598"/>
    </source>
</evidence>
<evidence type="ECO:0000313" key="8">
    <source>
        <dbReference type="Proteomes" id="UP001237448"/>
    </source>
</evidence>
<evidence type="ECO:0000313" key="7">
    <source>
        <dbReference type="EMBL" id="MDQ0392256.1"/>
    </source>
</evidence>
<dbReference type="InterPro" id="IPR014746">
    <property type="entry name" value="Gln_synth/guanido_kin_cat_dom"/>
</dbReference>
<dbReference type="SUPFAM" id="SSF55931">
    <property type="entry name" value="Glutamine synthetase/guanido kinase"/>
    <property type="match status" value="1"/>
</dbReference>
<proteinExistence type="inferred from homology"/>
<comment type="similarity">
    <text evidence="4 5">Belongs to the glutamine synthetase family.</text>
</comment>
<evidence type="ECO:0000256" key="1">
    <source>
        <dbReference type="ARBA" id="ARBA00001946"/>
    </source>
</evidence>
<keyword evidence="8" id="KW-1185">Reference proteome</keyword>
<dbReference type="Pfam" id="PF00120">
    <property type="entry name" value="Gln-synt_C"/>
    <property type="match status" value="1"/>
</dbReference>
<dbReference type="PANTHER" id="PTHR43785">
    <property type="entry name" value="GAMMA-GLUTAMYLPUTRESCINE SYNTHETASE"/>
    <property type="match status" value="1"/>
</dbReference>
<evidence type="ECO:0000256" key="3">
    <source>
        <dbReference type="ARBA" id="ARBA00022842"/>
    </source>
</evidence>
<dbReference type="GO" id="GO:0004356">
    <property type="term" value="F:glutamine synthetase activity"/>
    <property type="evidence" value="ECO:0007669"/>
    <property type="project" value="UniProtKB-EC"/>
</dbReference>
<evidence type="ECO:0000256" key="4">
    <source>
        <dbReference type="PROSITE-ProRule" id="PRU01331"/>
    </source>
</evidence>
<sequence length="458" mass="49406">MGFQTLGVSDVAGDEAAASRPPPLDTIEVLLPDTNAILRGKWLPGSALDKIGKDGVAMPLSMFGLDVWGREVEETGIHIETGDKDGLCRPVPGTLKPVPWAARPTMQALLSMDLADGRPWMLNPRHILQSAVDRFAELGLRPVVAFELEFYLLRPDAAPGGAPRTVFHRAEGPAPQNMYSISDLDDLAAVIQDMRTAAQIQGLPADSVISEAAPGQFEINLHHRGDAMAAADDAVLLRRLIRGVARKHGLRASFMPKPYLDCAGSGMHVHASLLDAAGANAFADGETGEVLLRRAVGGLLAHMPDTALMFVSSYNGFRRLMPGSYAPVSPSWGWDNRSVAVRIPNGGPAARRVEHRIAGADANPYLVLAAILAAMEDGIRQCLPAPEPVSGNAYDLARGADAPTLPATMREAVERFRGSAFNARNFGARFSRIYAIMKELECAEFERRISDLEYQTYL</sequence>
<dbReference type="Gene3D" id="3.30.590.10">
    <property type="entry name" value="Glutamine synthetase/guanido kinase, catalytic domain"/>
    <property type="match status" value="1"/>
</dbReference>
<feature type="domain" description="GS catalytic" evidence="6">
    <location>
        <begin position="124"/>
        <end position="458"/>
    </location>
</feature>
<gene>
    <name evidence="7" type="ORF">J3R73_002048</name>
</gene>
<evidence type="ECO:0000259" key="6">
    <source>
        <dbReference type="PROSITE" id="PS51987"/>
    </source>
</evidence>
<comment type="cofactor">
    <cofactor evidence="1">
        <name>Mg(2+)</name>
        <dbReference type="ChEBI" id="CHEBI:18420"/>
    </cofactor>
</comment>
<organism evidence="7 8">
    <name type="scientific">Labrys monachus</name>
    <dbReference type="NCBI Taxonomy" id="217067"/>
    <lineage>
        <taxon>Bacteria</taxon>
        <taxon>Pseudomonadati</taxon>
        <taxon>Pseudomonadota</taxon>
        <taxon>Alphaproteobacteria</taxon>
        <taxon>Hyphomicrobiales</taxon>
        <taxon>Xanthobacteraceae</taxon>
        <taxon>Labrys</taxon>
    </lineage>
</organism>
<dbReference type="PANTHER" id="PTHR43785:SF12">
    <property type="entry name" value="TYPE-1 GLUTAMINE SYNTHETASE 2"/>
    <property type="match status" value="1"/>
</dbReference>
<dbReference type="InterPro" id="IPR027303">
    <property type="entry name" value="Gln_synth_gly_rich_site"/>
</dbReference>
<dbReference type="InterPro" id="IPR036651">
    <property type="entry name" value="Gln_synt_N_sf"/>
</dbReference>
<keyword evidence="2 7" id="KW-0436">Ligase</keyword>
<keyword evidence="3" id="KW-0460">Magnesium</keyword>
<dbReference type="EC" id="6.3.1.2" evidence="7"/>
<dbReference type="RefSeq" id="WP_307425856.1">
    <property type="nucleotide sequence ID" value="NZ_JAUSVK010000001.1"/>
</dbReference>
<reference evidence="7 8" key="1">
    <citation type="submission" date="2023-07" db="EMBL/GenBank/DDBJ databases">
        <title>Genomic Encyclopedia of Type Strains, Phase IV (KMG-IV): sequencing the most valuable type-strain genomes for metagenomic binning, comparative biology and taxonomic classification.</title>
        <authorList>
            <person name="Goeker M."/>
        </authorList>
    </citation>
    <scope>NUCLEOTIDE SEQUENCE [LARGE SCALE GENOMIC DNA]</scope>
    <source>
        <strain evidence="7 8">DSM 5896</strain>
    </source>
</reference>